<gene>
    <name evidence="1" type="ORF">BD821_12727</name>
</gene>
<evidence type="ECO:0000313" key="2">
    <source>
        <dbReference type="Proteomes" id="UP000239863"/>
    </source>
</evidence>
<sequence>MLLIFFVRKNVKKETYDGIMFGASNDLRNLGKLAIYNLGLEEVVKNAPKRLSLNALAYLAQDYK</sequence>
<reference evidence="1 2" key="1">
    <citation type="submission" date="2018-02" db="EMBL/GenBank/DDBJ databases">
        <title>Genomic Encyclopedia of Archaeal and Bacterial Type Strains, Phase II (KMG-II): from individual species to whole genera.</title>
        <authorList>
            <person name="Goeker M."/>
        </authorList>
    </citation>
    <scope>NUCLEOTIDE SEQUENCE [LARGE SCALE GENOMIC DNA]</scope>
    <source>
        <strain evidence="1 2">DSM 15099</strain>
    </source>
</reference>
<dbReference type="EMBL" id="PTIS01000027">
    <property type="protein sequence ID" value="PPK43696.1"/>
    <property type="molecule type" value="Genomic_DNA"/>
</dbReference>
<organism evidence="1 2">
    <name type="scientific">Clostridium algidicarnis DSM 15099</name>
    <dbReference type="NCBI Taxonomy" id="1121295"/>
    <lineage>
        <taxon>Bacteria</taxon>
        <taxon>Bacillati</taxon>
        <taxon>Bacillota</taxon>
        <taxon>Clostridia</taxon>
        <taxon>Eubacteriales</taxon>
        <taxon>Clostridiaceae</taxon>
        <taxon>Clostridium</taxon>
    </lineage>
</organism>
<proteinExistence type="predicted"/>
<comment type="caution">
    <text evidence="1">The sequence shown here is derived from an EMBL/GenBank/DDBJ whole genome shotgun (WGS) entry which is preliminary data.</text>
</comment>
<accession>A0A2S6FUJ0</accession>
<dbReference type="AlphaFoldDB" id="A0A2S6FUJ0"/>
<evidence type="ECO:0000313" key="1">
    <source>
        <dbReference type="EMBL" id="PPK43696.1"/>
    </source>
</evidence>
<protein>
    <submittedName>
        <fullName evidence="1">Uncharacterized protein</fullName>
    </submittedName>
</protein>
<dbReference type="Proteomes" id="UP000239863">
    <property type="component" value="Unassembled WGS sequence"/>
</dbReference>
<dbReference type="STRING" id="37659.GCA_000703125_00580"/>
<name>A0A2S6FUJ0_9CLOT</name>
<dbReference type="RefSeq" id="WP_104410827.1">
    <property type="nucleotide sequence ID" value="NZ_PTIS01000027.1"/>
</dbReference>